<dbReference type="GO" id="GO:0005506">
    <property type="term" value="F:iron ion binding"/>
    <property type="evidence" value="ECO:0007669"/>
    <property type="project" value="InterPro"/>
</dbReference>
<dbReference type="PRINTS" id="PR00465">
    <property type="entry name" value="EP450IV"/>
</dbReference>
<dbReference type="InterPro" id="IPR002403">
    <property type="entry name" value="Cyt_P450_E_grp-IV"/>
</dbReference>
<keyword evidence="4" id="KW-0560">Oxidoreductase</keyword>
<dbReference type="GO" id="GO:0004497">
    <property type="term" value="F:monooxygenase activity"/>
    <property type="evidence" value="ECO:0007669"/>
    <property type="project" value="UniProtKB-KW"/>
</dbReference>
<keyword evidence="5 6" id="KW-0408">Iron</keyword>
<keyword evidence="3 6" id="KW-0479">Metal-binding</keyword>
<dbReference type="GO" id="GO:0020037">
    <property type="term" value="F:heme binding"/>
    <property type="evidence" value="ECO:0007669"/>
    <property type="project" value="InterPro"/>
</dbReference>
<dbReference type="InterPro" id="IPR036396">
    <property type="entry name" value="Cyt_P450_sf"/>
</dbReference>
<evidence type="ECO:0000256" key="5">
    <source>
        <dbReference type="ARBA" id="ARBA00023004"/>
    </source>
</evidence>
<dbReference type="GO" id="GO:0016705">
    <property type="term" value="F:oxidoreductase activity, acting on paired donors, with incorporation or reduction of molecular oxygen"/>
    <property type="evidence" value="ECO:0007669"/>
    <property type="project" value="InterPro"/>
</dbReference>
<sequence>MQHLLSCATAAAGLWLRTIPTVGSDTFVGAYLTAFRSFFSSCKAISDGYRKYRGTAFKVPSIETPSGWMVIVSGPQMIEELRNASPSSLDGLEFLKDFGQVHYTFGKYNKYGHSGPYHTNVIRTGFTRALFARYGDICDELENALDISIPVTKGRDPEFQELQRQYTMNVLIAAGIVHMFPTALKPVAGWAVSGVPRAMKQLHEYLGPMIEERLQRDEEFGGKWEGRPNDMISWLLDQANAEQRTAEDIEYRVMSITFAAVVTTSTLASRQEYLEPLRQEVEAVVSEYGWSKESLSHMSKLDSFMKETARYWEPASVGIARKAMKDFTFSNGVHIPKGVSVVAASHGIHHDPDIYENPDNFDGFRFSDIRETGTEEMDWCRHRFSSPNPNYLIFDYGKQSCPGRFVAATQIKTALAHILVKYDLRLPVGQDDPSQLSTWLGVHHFVKSGTRMEFRERQATV</sequence>
<dbReference type="STRING" id="230819.A0A5C3L8F1"/>
<dbReference type="SUPFAM" id="SSF48264">
    <property type="entry name" value="Cytochrome P450"/>
    <property type="match status" value="1"/>
</dbReference>
<dbReference type="GO" id="GO:0016020">
    <property type="term" value="C:membrane"/>
    <property type="evidence" value="ECO:0007669"/>
    <property type="project" value="UniProtKB-SubCell"/>
</dbReference>
<evidence type="ECO:0000256" key="3">
    <source>
        <dbReference type="ARBA" id="ARBA00022723"/>
    </source>
</evidence>
<gene>
    <name evidence="7" type="ORF">FA15DRAFT_655826</name>
</gene>
<dbReference type="OrthoDB" id="1844152at2759"/>
<keyword evidence="8" id="KW-1185">Reference proteome</keyword>
<organism evidence="7 8">
    <name type="scientific">Coprinopsis marcescibilis</name>
    <name type="common">Agaric fungus</name>
    <name type="synonym">Psathyrella marcescibilis</name>
    <dbReference type="NCBI Taxonomy" id="230819"/>
    <lineage>
        <taxon>Eukaryota</taxon>
        <taxon>Fungi</taxon>
        <taxon>Dikarya</taxon>
        <taxon>Basidiomycota</taxon>
        <taxon>Agaricomycotina</taxon>
        <taxon>Agaricomycetes</taxon>
        <taxon>Agaricomycetidae</taxon>
        <taxon>Agaricales</taxon>
        <taxon>Agaricineae</taxon>
        <taxon>Psathyrellaceae</taxon>
        <taxon>Coprinopsis</taxon>
    </lineage>
</organism>
<accession>A0A5C3L8F1</accession>
<dbReference type="Gene3D" id="1.10.630.10">
    <property type="entry name" value="Cytochrome P450"/>
    <property type="match status" value="1"/>
</dbReference>
<reference evidence="7 8" key="1">
    <citation type="journal article" date="2019" name="Nat. Ecol. Evol.">
        <title>Megaphylogeny resolves global patterns of mushroom evolution.</title>
        <authorList>
            <person name="Varga T."/>
            <person name="Krizsan K."/>
            <person name="Foldi C."/>
            <person name="Dima B."/>
            <person name="Sanchez-Garcia M."/>
            <person name="Sanchez-Ramirez S."/>
            <person name="Szollosi G.J."/>
            <person name="Szarkandi J.G."/>
            <person name="Papp V."/>
            <person name="Albert L."/>
            <person name="Andreopoulos W."/>
            <person name="Angelini C."/>
            <person name="Antonin V."/>
            <person name="Barry K.W."/>
            <person name="Bougher N.L."/>
            <person name="Buchanan P."/>
            <person name="Buyck B."/>
            <person name="Bense V."/>
            <person name="Catcheside P."/>
            <person name="Chovatia M."/>
            <person name="Cooper J."/>
            <person name="Damon W."/>
            <person name="Desjardin D."/>
            <person name="Finy P."/>
            <person name="Geml J."/>
            <person name="Haridas S."/>
            <person name="Hughes K."/>
            <person name="Justo A."/>
            <person name="Karasinski D."/>
            <person name="Kautmanova I."/>
            <person name="Kiss B."/>
            <person name="Kocsube S."/>
            <person name="Kotiranta H."/>
            <person name="LaButti K.M."/>
            <person name="Lechner B.E."/>
            <person name="Liimatainen K."/>
            <person name="Lipzen A."/>
            <person name="Lukacs Z."/>
            <person name="Mihaltcheva S."/>
            <person name="Morgado L.N."/>
            <person name="Niskanen T."/>
            <person name="Noordeloos M.E."/>
            <person name="Ohm R.A."/>
            <person name="Ortiz-Santana B."/>
            <person name="Ovrebo C."/>
            <person name="Racz N."/>
            <person name="Riley R."/>
            <person name="Savchenko A."/>
            <person name="Shiryaev A."/>
            <person name="Soop K."/>
            <person name="Spirin V."/>
            <person name="Szebenyi C."/>
            <person name="Tomsovsky M."/>
            <person name="Tulloss R.E."/>
            <person name="Uehling J."/>
            <person name="Grigoriev I.V."/>
            <person name="Vagvolgyi C."/>
            <person name="Papp T."/>
            <person name="Martin F.M."/>
            <person name="Miettinen O."/>
            <person name="Hibbett D.S."/>
            <person name="Nagy L.G."/>
        </authorList>
    </citation>
    <scope>NUCLEOTIDE SEQUENCE [LARGE SCALE GENOMIC DNA]</scope>
    <source>
        <strain evidence="7 8">CBS 121175</strain>
    </source>
</reference>
<feature type="binding site" description="axial binding residue" evidence="6">
    <location>
        <position position="401"/>
    </location>
    <ligand>
        <name>heme</name>
        <dbReference type="ChEBI" id="CHEBI:30413"/>
    </ligand>
    <ligandPart>
        <name>Fe</name>
        <dbReference type="ChEBI" id="CHEBI:18248"/>
    </ligandPart>
</feature>
<evidence type="ECO:0000313" key="8">
    <source>
        <dbReference type="Proteomes" id="UP000307440"/>
    </source>
</evidence>
<evidence type="ECO:0000256" key="2">
    <source>
        <dbReference type="ARBA" id="ARBA00010617"/>
    </source>
</evidence>
<dbReference type="InterPro" id="IPR001128">
    <property type="entry name" value="Cyt_P450"/>
</dbReference>
<comment type="cofactor">
    <cofactor evidence="1 6">
        <name>heme</name>
        <dbReference type="ChEBI" id="CHEBI:30413"/>
    </cofactor>
</comment>
<evidence type="ECO:0000256" key="4">
    <source>
        <dbReference type="ARBA" id="ARBA00023002"/>
    </source>
</evidence>
<dbReference type="Proteomes" id="UP000307440">
    <property type="component" value="Unassembled WGS sequence"/>
</dbReference>
<dbReference type="CDD" id="cd11041">
    <property type="entry name" value="CYP503A1-like"/>
    <property type="match status" value="1"/>
</dbReference>
<dbReference type="EMBL" id="ML210199">
    <property type="protein sequence ID" value="TFK24508.1"/>
    <property type="molecule type" value="Genomic_DNA"/>
</dbReference>
<comment type="similarity">
    <text evidence="2">Belongs to the cytochrome P450 family.</text>
</comment>
<dbReference type="AlphaFoldDB" id="A0A5C3L8F1"/>
<keyword evidence="6" id="KW-0349">Heme</keyword>
<evidence type="ECO:0000256" key="1">
    <source>
        <dbReference type="ARBA" id="ARBA00001971"/>
    </source>
</evidence>
<evidence type="ECO:0000256" key="6">
    <source>
        <dbReference type="PIRSR" id="PIRSR602403-1"/>
    </source>
</evidence>
<dbReference type="Pfam" id="PF00067">
    <property type="entry name" value="p450"/>
    <property type="match status" value="1"/>
</dbReference>
<protein>
    <submittedName>
        <fullName evidence="7">Cytochrome P450</fullName>
    </submittedName>
</protein>
<dbReference type="PANTHER" id="PTHR46206">
    <property type="entry name" value="CYTOCHROME P450"/>
    <property type="match status" value="1"/>
</dbReference>
<proteinExistence type="inferred from homology"/>
<evidence type="ECO:0000313" key="7">
    <source>
        <dbReference type="EMBL" id="TFK24508.1"/>
    </source>
</evidence>
<name>A0A5C3L8F1_COPMA</name>